<organism evidence="1 2">
    <name type="scientific">Pluteus cervinus</name>
    <dbReference type="NCBI Taxonomy" id="181527"/>
    <lineage>
        <taxon>Eukaryota</taxon>
        <taxon>Fungi</taxon>
        <taxon>Dikarya</taxon>
        <taxon>Basidiomycota</taxon>
        <taxon>Agaricomycotina</taxon>
        <taxon>Agaricomycetes</taxon>
        <taxon>Agaricomycetidae</taxon>
        <taxon>Agaricales</taxon>
        <taxon>Pluteineae</taxon>
        <taxon>Pluteaceae</taxon>
        <taxon>Pluteus</taxon>
    </lineage>
</organism>
<evidence type="ECO:0000313" key="1">
    <source>
        <dbReference type="EMBL" id="TFK68129.1"/>
    </source>
</evidence>
<gene>
    <name evidence="1" type="ORF">BDN72DRAFT_798220</name>
</gene>
<dbReference type="EMBL" id="ML208359">
    <property type="protein sequence ID" value="TFK68129.1"/>
    <property type="molecule type" value="Genomic_DNA"/>
</dbReference>
<dbReference type="Proteomes" id="UP000308600">
    <property type="component" value="Unassembled WGS sequence"/>
</dbReference>
<protein>
    <submittedName>
        <fullName evidence="1">Uncharacterized protein</fullName>
    </submittedName>
</protein>
<evidence type="ECO:0000313" key="2">
    <source>
        <dbReference type="Proteomes" id="UP000308600"/>
    </source>
</evidence>
<proteinExistence type="predicted"/>
<sequence length="287" mass="31310">MAAMIENTIRSLISTPQRGFDLHTEMACYSLPYGGLGFASHIFTYYTVCCLWAGVRPLWPLRKVKYSAFDLIISVVGLVTSSAMAIYTLVRCRNSWQLLTIGVWKLSVSWLNGGTSANVAWLVFRSTRKAKNQAAAAEGDEAGGPESSSKKSGLNEEDIGLNIAGTIHWLVLYIPGAIAGMAGIMSLAAQQIHNHKVLHLTIGFYVYMGLSAILGVAISASFERNPEENFFVIALGGVVGAFTIFGPFYADWVLGILTGNLTGLPTRDNAAFYWTYFVAKRLSMLSW</sequence>
<reference evidence="1 2" key="1">
    <citation type="journal article" date="2019" name="Nat. Ecol. Evol.">
        <title>Megaphylogeny resolves global patterns of mushroom evolution.</title>
        <authorList>
            <person name="Varga T."/>
            <person name="Krizsan K."/>
            <person name="Foldi C."/>
            <person name="Dima B."/>
            <person name="Sanchez-Garcia M."/>
            <person name="Sanchez-Ramirez S."/>
            <person name="Szollosi G.J."/>
            <person name="Szarkandi J.G."/>
            <person name="Papp V."/>
            <person name="Albert L."/>
            <person name="Andreopoulos W."/>
            <person name="Angelini C."/>
            <person name="Antonin V."/>
            <person name="Barry K.W."/>
            <person name="Bougher N.L."/>
            <person name="Buchanan P."/>
            <person name="Buyck B."/>
            <person name="Bense V."/>
            <person name="Catcheside P."/>
            <person name="Chovatia M."/>
            <person name="Cooper J."/>
            <person name="Damon W."/>
            <person name="Desjardin D."/>
            <person name="Finy P."/>
            <person name="Geml J."/>
            <person name="Haridas S."/>
            <person name="Hughes K."/>
            <person name="Justo A."/>
            <person name="Karasinski D."/>
            <person name="Kautmanova I."/>
            <person name="Kiss B."/>
            <person name="Kocsube S."/>
            <person name="Kotiranta H."/>
            <person name="LaButti K.M."/>
            <person name="Lechner B.E."/>
            <person name="Liimatainen K."/>
            <person name="Lipzen A."/>
            <person name="Lukacs Z."/>
            <person name="Mihaltcheva S."/>
            <person name="Morgado L.N."/>
            <person name="Niskanen T."/>
            <person name="Noordeloos M.E."/>
            <person name="Ohm R.A."/>
            <person name="Ortiz-Santana B."/>
            <person name="Ovrebo C."/>
            <person name="Racz N."/>
            <person name="Riley R."/>
            <person name="Savchenko A."/>
            <person name="Shiryaev A."/>
            <person name="Soop K."/>
            <person name="Spirin V."/>
            <person name="Szebenyi C."/>
            <person name="Tomsovsky M."/>
            <person name="Tulloss R.E."/>
            <person name="Uehling J."/>
            <person name="Grigoriev I.V."/>
            <person name="Vagvolgyi C."/>
            <person name="Papp T."/>
            <person name="Martin F.M."/>
            <person name="Miettinen O."/>
            <person name="Hibbett D.S."/>
            <person name="Nagy L.G."/>
        </authorList>
    </citation>
    <scope>NUCLEOTIDE SEQUENCE [LARGE SCALE GENOMIC DNA]</scope>
    <source>
        <strain evidence="1 2">NL-1719</strain>
    </source>
</reference>
<accession>A0ACD3AS39</accession>
<name>A0ACD3AS39_9AGAR</name>
<keyword evidence="2" id="KW-1185">Reference proteome</keyword>